<dbReference type="Pfam" id="PF09860">
    <property type="entry name" value="DUF2087"/>
    <property type="match status" value="1"/>
</dbReference>
<sequence length="192" mass="21425">MTFELGRPVCALRAPPRRTDETISTRTCDPGGIMSDVRAMLACLANEEVARVFASIVLHVDPDDIPQARKEKAVEALSRSGLITAETETLALNSAGIRAELAGIGGKVTSDPLQRWLDESGRIRQYPRRANEREKLLTTIGDQAINAGERLTEAEVNSRLERYTSDVPTLRRYLVVHRILARENDGSRYWRP</sequence>
<reference evidence="2 3" key="1">
    <citation type="submission" date="2019-09" db="EMBL/GenBank/DDBJ databases">
        <title>Whole genome sequencing of Microbacterium maritypicum.</title>
        <authorList>
            <person name="Lenchi N."/>
        </authorList>
    </citation>
    <scope>NUCLEOTIDE SEQUENCE [LARGE SCALE GENOMIC DNA]</scope>
    <source>
        <strain evidence="2 3">DSM 12512</strain>
    </source>
</reference>
<name>A0AAD3ZWY7_MICMQ</name>
<dbReference type="InterPro" id="IPR018656">
    <property type="entry name" value="DUF2087"/>
</dbReference>
<dbReference type="Proteomes" id="UP000436027">
    <property type="component" value="Unassembled WGS sequence"/>
</dbReference>
<evidence type="ECO:0000259" key="1">
    <source>
        <dbReference type="Pfam" id="PF09860"/>
    </source>
</evidence>
<evidence type="ECO:0000313" key="3">
    <source>
        <dbReference type="Proteomes" id="UP000436027"/>
    </source>
</evidence>
<accession>A0AAD3ZWY7</accession>
<evidence type="ECO:0000313" key="2">
    <source>
        <dbReference type="EMBL" id="KAB1881343.1"/>
    </source>
</evidence>
<protein>
    <submittedName>
        <fullName evidence="2">DUF2087 domain-containing protein</fullName>
    </submittedName>
</protein>
<comment type="caution">
    <text evidence="2">The sequence shown here is derived from an EMBL/GenBank/DDBJ whole genome shotgun (WGS) entry which is preliminary data.</text>
</comment>
<proteinExistence type="predicted"/>
<feature type="domain" description="DUF2087" evidence="1">
    <location>
        <begin position="122"/>
        <end position="191"/>
    </location>
</feature>
<organism evidence="2 3">
    <name type="scientific">Microbacterium maritypicum</name>
    <name type="common">Microbacterium liquefaciens</name>
    <dbReference type="NCBI Taxonomy" id="33918"/>
    <lineage>
        <taxon>Bacteria</taxon>
        <taxon>Bacillati</taxon>
        <taxon>Actinomycetota</taxon>
        <taxon>Actinomycetes</taxon>
        <taxon>Micrococcales</taxon>
        <taxon>Microbacteriaceae</taxon>
        <taxon>Microbacterium</taxon>
    </lineage>
</organism>
<dbReference type="AlphaFoldDB" id="A0AAD3ZWY7"/>
<dbReference type="EMBL" id="WAAQ01000003">
    <property type="protein sequence ID" value="KAB1881343.1"/>
    <property type="molecule type" value="Genomic_DNA"/>
</dbReference>
<gene>
    <name evidence="2" type="ORF">F6W70_15785</name>
</gene>